<evidence type="ECO:0000313" key="9">
    <source>
        <dbReference type="EMBL" id="KAJ7318021.1"/>
    </source>
</evidence>
<feature type="domain" description="ABC transporter" evidence="8">
    <location>
        <begin position="475"/>
        <end position="710"/>
    </location>
</feature>
<name>A0A9Q0XLX9_9SAUR</name>
<dbReference type="PROSITE" id="PS50893">
    <property type="entry name" value="ABC_TRANSPORTER_2"/>
    <property type="match status" value="2"/>
</dbReference>
<dbReference type="InterPro" id="IPR027417">
    <property type="entry name" value="P-loop_NTPase"/>
</dbReference>
<feature type="transmembrane region" description="Helical" evidence="7">
    <location>
        <begin position="226"/>
        <end position="244"/>
    </location>
</feature>
<feature type="transmembrane region" description="Helical" evidence="7">
    <location>
        <begin position="333"/>
        <end position="354"/>
    </location>
</feature>
<dbReference type="EMBL" id="JAPFRF010000011">
    <property type="protein sequence ID" value="KAJ7318021.1"/>
    <property type="molecule type" value="Genomic_DNA"/>
</dbReference>
<keyword evidence="5 7" id="KW-1133">Transmembrane helix</keyword>
<feature type="transmembrane region" description="Helical" evidence="7">
    <location>
        <begin position="1008"/>
        <end position="1029"/>
    </location>
</feature>
<evidence type="ECO:0000256" key="6">
    <source>
        <dbReference type="ARBA" id="ARBA00023136"/>
    </source>
</evidence>
<dbReference type="InterPro" id="IPR017871">
    <property type="entry name" value="ABC_transporter-like_CS"/>
</dbReference>
<feature type="transmembrane region" description="Helical" evidence="7">
    <location>
        <begin position="1149"/>
        <end position="1168"/>
    </location>
</feature>
<keyword evidence="4" id="KW-0067">ATP-binding</keyword>
<dbReference type="Proteomes" id="UP001142489">
    <property type="component" value="Unassembled WGS sequence"/>
</dbReference>
<dbReference type="PANTHER" id="PTHR19229:SF274">
    <property type="entry name" value="ABC-TYPE ORGANIC ANION TRANSPORTER ABCA8"/>
    <property type="match status" value="1"/>
</dbReference>
<dbReference type="InterPro" id="IPR003439">
    <property type="entry name" value="ABC_transporter-like_ATP-bd"/>
</dbReference>
<dbReference type="FunFam" id="3.40.50.300:FF:000436">
    <property type="entry name" value="ATP binding cassette subfamily A member 9"/>
    <property type="match status" value="1"/>
</dbReference>
<evidence type="ECO:0000256" key="3">
    <source>
        <dbReference type="ARBA" id="ARBA00022741"/>
    </source>
</evidence>
<dbReference type="GO" id="GO:0005524">
    <property type="term" value="F:ATP binding"/>
    <property type="evidence" value="ECO:0007669"/>
    <property type="project" value="UniProtKB-KW"/>
</dbReference>
<dbReference type="GO" id="GO:0005319">
    <property type="term" value="F:lipid transporter activity"/>
    <property type="evidence" value="ECO:0007669"/>
    <property type="project" value="TreeGrafter"/>
</dbReference>
<dbReference type="Gene3D" id="3.40.50.300">
    <property type="entry name" value="P-loop containing nucleotide triphosphate hydrolases"/>
    <property type="match status" value="2"/>
</dbReference>
<feature type="domain" description="ABC transporter" evidence="8">
    <location>
        <begin position="1185"/>
        <end position="1421"/>
    </location>
</feature>
<feature type="transmembrane region" description="Helical" evidence="7">
    <location>
        <begin position="398"/>
        <end position="415"/>
    </location>
</feature>
<dbReference type="InterPro" id="IPR026082">
    <property type="entry name" value="ABCA"/>
</dbReference>
<dbReference type="PANTHER" id="PTHR19229">
    <property type="entry name" value="ATP-BINDING CASSETTE TRANSPORTER SUBFAMILY A ABCA"/>
    <property type="match status" value="1"/>
</dbReference>
<reference evidence="9" key="1">
    <citation type="journal article" date="2023" name="DNA Res.">
        <title>Chromosome-level genome assembly of Phrynocephalus forsythii using third-generation DNA sequencing and Hi-C analysis.</title>
        <authorList>
            <person name="Qi Y."/>
            <person name="Zhao W."/>
            <person name="Zhao Y."/>
            <person name="Niu C."/>
            <person name="Cao S."/>
            <person name="Zhang Y."/>
        </authorList>
    </citation>
    <scope>NUCLEOTIDE SEQUENCE</scope>
    <source>
        <tissue evidence="9">Muscle</tissue>
    </source>
</reference>
<evidence type="ECO:0000256" key="7">
    <source>
        <dbReference type="SAM" id="Phobius"/>
    </source>
</evidence>
<feature type="transmembrane region" description="Helical" evidence="7">
    <location>
        <begin position="300"/>
        <end position="321"/>
    </location>
</feature>
<dbReference type="CDD" id="cd03263">
    <property type="entry name" value="ABC_subfamily_A"/>
    <property type="match status" value="1"/>
</dbReference>
<dbReference type="Pfam" id="PF13304">
    <property type="entry name" value="AAA_21"/>
    <property type="match status" value="1"/>
</dbReference>
<feature type="transmembrane region" description="Helical" evidence="7">
    <location>
        <begin position="265"/>
        <end position="288"/>
    </location>
</feature>
<sequence>MQKQYQRNPSLYQQTIALLWKNIIMKWRMRMQSFQEWFSALFFNTIMVFLTLAVYHESNWEVPRASLGQLSDPFLNLSGIKLVFTPNTKLTREIMRKIETVSVLKGIRTESVDNEKVMSILSEDDHDVLGVVFMDDASYRLRFPFRKVVSPSEFIGQLDYCHNFSAEYCKNPKYWFEGFLSLQSSIDSALIEHITNHSVWDEMKSISGIRMRSPGLSPIDNFDSCVFFLALLVSVSPFMYFLSQNISREKRRLKELMKSMGLQEAAFWLSWGLLYAGYILVPALWMTLLLINSHFTQISFAAYFFLYFLYGISSICFCFVISSILKKPKATAIVVFFLIFSFGILSIGSLLNMFPDAVEWILSIFCPFAFGTGIAKIFHFQKYGRTFNFLDLMRAPYTHFLILDSVLYILLAVYFDKVIPDKYGVPYPPLFFLKKSYWIKSRSGLTESIVANEQRSIFNDNVESIPPGFEGKEAIRLNNIKKTYGRKTTKTEALRGLSLNIYEDQITAVLGHSGAGKTTLLNILSGFSKPSDGSASIFRYNISEKADMEQIRKISAVCPQFNIQFEFLTVKENLKTFAKIKGVPSNEIDNEVQTLLTLLDIEATQKTQANKLSGGQKRKLSLAITLLGQPQVLLLDEPTTGLDPYSRHRVWSLLNERKAGRVILFTTQFMDEADILADRKAFISHGRVTCVGSSLFLKKKWGIGYHLRMHVNDSCDSEKTTSLVKRYIPGAKLSGQRENELRYTLPLENVATFPDLFNDMDHRTDLGVVNYGVAMTTLEDVFLKLEGDEIIDEEGDELLQREEKRGGVEMSQPFLSDTSGATMRGTALWRHQVCVMARMHFLNLKRETKVWVSLLILTAILIIPFIIELTSLGIWLKLHYVELHPRLYFEQGKQSFTGTSGLLILNDTGASIDDFIHAVKSQNILLETISGSNISDQLVHSGAIKVALEDKQYRFTLMCHVEITNCFPILINIISNAYLQMLNSTTHLRIWSQLFIRVSSFSKEIQEIFLIGTFILLPAFPPHFAMRSVSDYKRKIHSQLRVSGIFPSTYWFGHAVVDFNLHCILFMLGLWPFFIRYFIDTIPRTAVIIVCFVAFTVGYSISVVSLLYVVAFVFRNKWHPSSFWSFIFILAGILTVMIHNSFIAENLHYLLNVLLPTSPFITFLMFTLTVEYIGDYGDQILVSTLMLLDYPFIAYLPSLHPSETTETLSSSLLKLVVVQKDKGKLRKKIHQNPEESCEDEDRDVQDEKARVQSALSSANQEEKPVVMVHNLRKEYRSRDACACFKKNKEKIKVATRTVSFCVKKVEALELQEHVNIVAKKLSAGVARKLCFALSLLGSPPVMFFDEPTTRLDPKGRRLVWKAIHDVLKEKNQGAILTTHHMEEAEAVCDRVAIMVSGQLRCLGPIQYLKNKFGKNYLLQIKVKGEEQGELLNSHILRIFPHAARQERLYLFYFHLHTAKQRFNLEEYSFSLNTLEQVFLEVCREQEREDADMDLDTTFEWKQLQKADL</sequence>
<keyword evidence="3" id="KW-0547">Nucleotide-binding</keyword>
<accession>A0A9Q0XLX9</accession>
<protein>
    <recommendedName>
        <fullName evidence="8">ABC transporter domain-containing protein</fullName>
    </recommendedName>
</protein>
<evidence type="ECO:0000259" key="8">
    <source>
        <dbReference type="PROSITE" id="PS50893"/>
    </source>
</evidence>
<feature type="transmembrane region" description="Helical" evidence="7">
    <location>
        <begin position="1050"/>
        <end position="1074"/>
    </location>
</feature>
<evidence type="ECO:0000256" key="1">
    <source>
        <dbReference type="ARBA" id="ARBA00004141"/>
    </source>
</evidence>
<keyword evidence="6 7" id="KW-0472">Membrane</keyword>
<dbReference type="GO" id="GO:0140359">
    <property type="term" value="F:ABC-type transporter activity"/>
    <property type="evidence" value="ECO:0007669"/>
    <property type="project" value="InterPro"/>
</dbReference>
<gene>
    <name evidence="9" type="ORF">JRQ81_004183</name>
</gene>
<organism evidence="9 10">
    <name type="scientific">Phrynocephalus forsythii</name>
    <dbReference type="NCBI Taxonomy" id="171643"/>
    <lineage>
        <taxon>Eukaryota</taxon>
        <taxon>Metazoa</taxon>
        <taxon>Chordata</taxon>
        <taxon>Craniata</taxon>
        <taxon>Vertebrata</taxon>
        <taxon>Euteleostomi</taxon>
        <taxon>Lepidosauria</taxon>
        <taxon>Squamata</taxon>
        <taxon>Bifurcata</taxon>
        <taxon>Unidentata</taxon>
        <taxon>Episquamata</taxon>
        <taxon>Toxicofera</taxon>
        <taxon>Iguania</taxon>
        <taxon>Acrodonta</taxon>
        <taxon>Agamidae</taxon>
        <taxon>Agaminae</taxon>
        <taxon>Phrynocephalus</taxon>
    </lineage>
</organism>
<evidence type="ECO:0000313" key="10">
    <source>
        <dbReference type="Proteomes" id="UP001142489"/>
    </source>
</evidence>
<feature type="transmembrane region" description="Helical" evidence="7">
    <location>
        <begin position="37"/>
        <end position="55"/>
    </location>
</feature>
<keyword evidence="10" id="KW-1185">Reference proteome</keyword>
<dbReference type="GO" id="GO:0016887">
    <property type="term" value="F:ATP hydrolysis activity"/>
    <property type="evidence" value="ECO:0007669"/>
    <property type="project" value="InterPro"/>
</dbReference>
<feature type="transmembrane region" description="Helical" evidence="7">
    <location>
        <begin position="1123"/>
        <end position="1143"/>
    </location>
</feature>
<feature type="transmembrane region" description="Helical" evidence="7">
    <location>
        <begin position="850"/>
        <end position="876"/>
    </location>
</feature>
<feature type="transmembrane region" description="Helical" evidence="7">
    <location>
        <begin position="360"/>
        <end position="378"/>
    </location>
</feature>
<proteinExistence type="predicted"/>
<dbReference type="InterPro" id="IPR003959">
    <property type="entry name" value="ATPase_AAA_core"/>
</dbReference>
<dbReference type="SUPFAM" id="SSF52540">
    <property type="entry name" value="P-loop containing nucleoside triphosphate hydrolases"/>
    <property type="match status" value="2"/>
</dbReference>
<dbReference type="SMART" id="SM00382">
    <property type="entry name" value="AAA"/>
    <property type="match status" value="1"/>
</dbReference>
<dbReference type="OrthoDB" id="8061355at2759"/>
<comment type="subcellular location">
    <subcellularLocation>
        <location evidence="1">Membrane</location>
        <topology evidence="1">Multi-pass membrane protein</topology>
    </subcellularLocation>
</comment>
<dbReference type="InterPro" id="IPR013525">
    <property type="entry name" value="ABC2_TM"/>
</dbReference>
<dbReference type="Pfam" id="PF12698">
    <property type="entry name" value="ABC2_membrane_3"/>
    <property type="match status" value="1"/>
</dbReference>
<dbReference type="GO" id="GO:0016020">
    <property type="term" value="C:membrane"/>
    <property type="evidence" value="ECO:0007669"/>
    <property type="project" value="UniProtKB-SubCell"/>
</dbReference>
<dbReference type="Pfam" id="PF00005">
    <property type="entry name" value="ABC_tran"/>
    <property type="match status" value="1"/>
</dbReference>
<feature type="transmembrane region" description="Helical" evidence="7">
    <location>
        <begin position="1086"/>
        <end position="1111"/>
    </location>
</feature>
<evidence type="ECO:0000256" key="2">
    <source>
        <dbReference type="ARBA" id="ARBA00022692"/>
    </source>
</evidence>
<keyword evidence="2 7" id="KW-0812">Transmembrane</keyword>
<evidence type="ECO:0000256" key="4">
    <source>
        <dbReference type="ARBA" id="ARBA00022840"/>
    </source>
</evidence>
<comment type="caution">
    <text evidence="9">The sequence shown here is derived from an EMBL/GenBank/DDBJ whole genome shotgun (WGS) entry which is preliminary data.</text>
</comment>
<dbReference type="PROSITE" id="PS00211">
    <property type="entry name" value="ABC_TRANSPORTER_1"/>
    <property type="match status" value="1"/>
</dbReference>
<evidence type="ECO:0000256" key="5">
    <source>
        <dbReference type="ARBA" id="ARBA00022989"/>
    </source>
</evidence>
<dbReference type="InterPro" id="IPR003593">
    <property type="entry name" value="AAA+_ATPase"/>
</dbReference>